<sequence length="239" mass="25857">MNECSGLGLGFVGVAEHGDSGGAAYVRWPDGRAGVVTRWPGSRGQLQQTAEVLAFARSKELPVPRQEAVVAIDDGSLAVVQERLDGRPSARVDAAVIDATVAVNERFAGLLADRPDVPIPPMWLRESAPVFPRHELLATHSDRSRRLLERIRAIGALEPHEMTGDDLVHPDFTFRNVLYDCDGHVSGVVDWNWGVGRGTAGSRWYGSVSTCGGARSDPTAGSTAYSSRRSTGSTRYYRK</sequence>
<dbReference type="Pfam" id="PF01636">
    <property type="entry name" value="APH"/>
    <property type="match status" value="1"/>
</dbReference>
<accession>A0A852ZHY7</accession>
<dbReference type="EMBL" id="JACBZH010000001">
    <property type="protein sequence ID" value="NYH88700.1"/>
    <property type="molecule type" value="Genomic_DNA"/>
</dbReference>
<organism evidence="3 4">
    <name type="scientific">Actinopolymorpha rutila</name>
    <dbReference type="NCBI Taxonomy" id="446787"/>
    <lineage>
        <taxon>Bacteria</taxon>
        <taxon>Bacillati</taxon>
        <taxon>Actinomycetota</taxon>
        <taxon>Actinomycetes</taxon>
        <taxon>Propionibacteriales</taxon>
        <taxon>Actinopolymorphaceae</taxon>
        <taxon>Actinopolymorpha</taxon>
    </lineage>
</organism>
<protein>
    <recommendedName>
        <fullName evidence="2">Aminoglycoside phosphotransferase domain-containing protein</fullName>
    </recommendedName>
</protein>
<evidence type="ECO:0000313" key="3">
    <source>
        <dbReference type="EMBL" id="NYH88700.1"/>
    </source>
</evidence>
<name>A0A852ZHY7_9ACTN</name>
<dbReference type="Proteomes" id="UP000579605">
    <property type="component" value="Unassembled WGS sequence"/>
</dbReference>
<dbReference type="InterPro" id="IPR011009">
    <property type="entry name" value="Kinase-like_dom_sf"/>
</dbReference>
<dbReference type="SUPFAM" id="SSF56112">
    <property type="entry name" value="Protein kinase-like (PK-like)"/>
    <property type="match status" value="1"/>
</dbReference>
<comment type="caution">
    <text evidence="3">The sequence shown here is derived from an EMBL/GenBank/DDBJ whole genome shotgun (WGS) entry which is preliminary data.</text>
</comment>
<dbReference type="RefSeq" id="WP_337795900.1">
    <property type="nucleotide sequence ID" value="NZ_BAAARR010000022.1"/>
</dbReference>
<feature type="region of interest" description="Disordered" evidence="1">
    <location>
        <begin position="210"/>
        <end position="239"/>
    </location>
</feature>
<feature type="domain" description="Aminoglycoside phosphotransferase" evidence="2">
    <location>
        <begin position="25"/>
        <end position="192"/>
    </location>
</feature>
<dbReference type="InterPro" id="IPR002575">
    <property type="entry name" value="Aminoglycoside_PTrfase"/>
</dbReference>
<gene>
    <name evidence="3" type="ORF">F4554_001338</name>
</gene>
<keyword evidence="4" id="KW-1185">Reference proteome</keyword>
<dbReference type="AlphaFoldDB" id="A0A852ZHY7"/>
<feature type="compositionally biased region" description="Low complexity" evidence="1">
    <location>
        <begin position="219"/>
        <end position="239"/>
    </location>
</feature>
<reference evidence="3 4" key="1">
    <citation type="submission" date="2020-07" db="EMBL/GenBank/DDBJ databases">
        <title>Sequencing the genomes of 1000 actinobacteria strains.</title>
        <authorList>
            <person name="Klenk H.-P."/>
        </authorList>
    </citation>
    <scope>NUCLEOTIDE SEQUENCE [LARGE SCALE GENOMIC DNA]</scope>
    <source>
        <strain evidence="3 4">DSM 18448</strain>
    </source>
</reference>
<evidence type="ECO:0000256" key="1">
    <source>
        <dbReference type="SAM" id="MobiDB-lite"/>
    </source>
</evidence>
<proteinExistence type="predicted"/>
<dbReference type="Gene3D" id="3.90.1200.10">
    <property type="match status" value="1"/>
</dbReference>
<evidence type="ECO:0000313" key="4">
    <source>
        <dbReference type="Proteomes" id="UP000579605"/>
    </source>
</evidence>
<evidence type="ECO:0000259" key="2">
    <source>
        <dbReference type="Pfam" id="PF01636"/>
    </source>
</evidence>